<dbReference type="EMBL" id="CP136893">
    <property type="protein sequence ID" value="WOL04227.1"/>
    <property type="molecule type" value="Genomic_DNA"/>
</dbReference>
<evidence type="ECO:0000256" key="2">
    <source>
        <dbReference type="SAM" id="Phobius"/>
    </source>
</evidence>
<proteinExistence type="predicted"/>
<organism evidence="3 4">
    <name type="scientific">Canna indica</name>
    <name type="common">Indian-shot</name>
    <dbReference type="NCBI Taxonomy" id="4628"/>
    <lineage>
        <taxon>Eukaryota</taxon>
        <taxon>Viridiplantae</taxon>
        <taxon>Streptophyta</taxon>
        <taxon>Embryophyta</taxon>
        <taxon>Tracheophyta</taxon>
        <taxon>Spermatophyta</taxon>
        <taxon>Magnoliopsida</taxon>
        <taxon>Liliopsida</taxon>
        <taxon>Zingiberales</taxon>
        <taxon>Cannaceae</taxon>
        <taxon>Canna</taxon>
    </lineage>
</organism>
<reference evidence="3 4" key="1">
    <citation type="submission" date="2023-10" db="EMBL/GenBank/DDBJ databases">
        <title>Chromosome-scale genome assembly provides insights into flower coloration mechanisms of Canna indica.</title>
        <authorList>
            <person name="Li C."/>
        </authorList>
    </citation>
    <scope>NUCLEOTIDE SEQUENCE [LARGE SCALE GENOMIC DNA]</scope>
    <source>
        <tissue evidence="3">Flower</tissue>
    </source>
</reference>
<sequence length="145" mass="16005">MTSVSSLPLIPSLVRATLCRNPRPFDFLLHPRVNGGANPRRAFFRVAAEGSNGLKQDGDNKKDNNNGGLGPKKDRQRPGTFNFRWRDLLSPDPDNLVAVALTGLLTWASVQVLFQLFFISIAILLAALKYSFIAALLLFILITLL</sequence>
<accession>A0AAQ3K9E6</accession>
<feature type="region of interest" description="Disordered" evidence="1">
    <location>
        <begin position="50"/>
        <end position="79"/>
    </location>
</feature>
<protein>
    <submittedName>
        <fullName evidence="3">Uncharacterized protein</fullName>
    </submittedName>
</protein>
<keyword evidence="2" id="KW-0472">Membrane</keyword>
<gene>
    <name evidence="3" type="ORF">Cni_G12948</name>
</gene>
<evidence type="ECO:0000256" key="1">
    <source>
        <dbReference type="SAM" id="MobiDB-lite"/>
    </source>
</evidence>
<keyword evidence="4" id="KW-1185">Reference proteome</keyword>
<evidence type="ECO:0000313" key="4">
    <source>
        <dbReference type="Proteomes" id="UP001327560"/>
    </source>
</evidence>
<dbReference type="Proteomes" id="UP001327560">
    <property type="component" value="Chromosome 4"/>
</dbReference>
<dbReference type="PANTHER" id="PTHR36789">
    <property type="entry name" value="TRANSMEMBRANE PROTEIN"/>
    <property type="match status" value="1"/>
</dbReference>
<evidence type="ECO:0000313" key="3">
    <source>
        <dbReference type="EMBL" id="WOL04227.1"/>
    </source>
</evidence>
<name>A0AAQ3K9E6_9LILI</name>
<feature type="transmembrane region" description="Helical" evidence="2">
    <location>
        <begin position="96"/>
        <end position="114"/>
    </location>
</feature>
<dbReference type="PANTHER" id="PTHR36789:SF1">
    <property type="entry name" value="TRANSMEMBRANE PROTEIN"/>
    <property type="match status" value="1"/>
</dbReference>
<keyword evidence="2" id="KW-0812">Transmembrane</keyword>
<feature type="transmembrane region" description="Helical" evidence="2">
    <location>
        <begin position="121"/>
        <end position="144"/>
    </location>
</feature>
<dbReference type="AlphaFoldDB" id="A0AAQ3K9E6"/>
<keyword evidence="2" id="KW-1133">Transmembrane helix</keyword>